<dbReference type="InterPro" id="IPR036388">
    <property type="entry name" value="WH-like_DNA-bd_sf"/>
</dbReference>
<dbReference type="SUPFAM" id="SSF46785">
    <property type="entry name" value="Winged helix' DNA-binding domain"/>
    <property type="match status" value="1"/>
</dbReference>
<dbReference type="Pfam" id="PF03466">
    <property type="entry name" value="LysR_substrate"/>
    <property type="match status" value="1"/>
</dbReference>
<reference evidence="6 7" key="1">
    <citation type="submission" date="2024-03" db="EMBL/GenBank/DDBJ databases">
        <title>Draft genome sequence of Pseudonocardia carboxydivorans JCM 14827.</title>
        <authorList>
            <person name="Duangmal K."/>
        </authorList>
    </citation>
    <scope>NUCLEOTIDE SEQUENCE [LARGE SCALE GENOMIC DNA]</scope>
    <source>
        <strain evidence="6 7">JCM 14827</strain>
    </source>
</reference>
<comment type="similarity">
    <text evidence="1">Belongs to the LysR transcriptional regulatory family.</text>
</comment>
<dbReference type="Gene3D" id="1.10.10.10">
    <property type="entry name" value="Winged helix-like DNA-binding domain superfamily/Winged helix DNA-binding domain"/>
    <property type="match status" value="1"/>
</dbReference>
<name>A0ABU9AN34_PSEA5</name>
<dbReference type="CDD" id="cd08414">
    <property type="entry name" value="PBP2_LTTR_aromatics_like"/>
    <property type="match status" value="1"/>
</dbReference>
<keyword evidence="3" id="KW-0238">DNA-binding</keyword>
<accession>A0ABU9AN34</accession>
<dbReference type="PROSITE" id="PS50931">
    <property type="entry name" value="HTH_LYSR"/>
    <property type="match status" value="1"/>
</dbReference>
<sequence length="301" mass="32320">MGATLNLHLAHYLATVVDEGHFGRAARRLHVSGSALSKQVRTLEDKLGVELVDRSAHPVVPTEAGRLFLAEAREALAAADRALAAVAAHRRAGAGVLRLGFMTATTGTHTRRILERMRQEVPDVSVQLVHLPWSAQADAVRDRTVDACLVGPPILDAAGVRLDLVRHETLVVALSAGHRLAHRSSVGLADLDDEVHITDDRADPRWVRWWAHDPRPSGRPVRYGASAHTVDEMLEVVASGVAIAVTGGYVGGSHRHPGIVFLPVVDAHPCPISLCSRVDDTSPAVEALRQAVDADRTASDR</sequence>
<dbReference type="PANTHER" id="PTHR30346:SF0">
    <property type="entry name" value="HCA OPERON TRANSCRIPTIONAL ACTIVATOR HCAR"/>
    <property type="match status" value="1"/>
</dbReference>
<dbReference type="Gene3D" id="3.40.190.10">
    <property type="entry name" value="Periplasmic binding protein-like II"/>
    <property type="match status" value="2"/>
</dbReference>
<dbReference type="PRINTS" id="PR00039">
    <property type="entry name" value="HTHLYSR"/>
</dbReference>
<evidence type="ECO:0000313" key="7">
    <source>
        <dbReference type="Proteomes" id="UP001367513"/>
    </source>
</evidence>
<dbReference type="SUPFAM" id="SSF53850">
    <property type="entry name" value="Periplasmic binding protein-like II"/>
    <property type="match status" value="1"/>
</dbReference>
<dbReference type="InterPro" id="IPR000847">
    <property type="entry name" value="LysR_HTH_N"/>
</dbReference>
<organism evidence="6 7">
    <name type="scientific">Pseudonocardia alni subsp. carboxydivorans</name>
    <dbReference type="NCBI Taxonomy" id="415010"/>
    <lineage>
        <taxon>Bacteria</taxon>
        <taxon>Bacillati</taxon>
        <taxon>Actinomycetota</taxon>
        <taxon>Actinomycetes</taxon>
        <taxon>Pseudonocardiales</taxon>
        <taxon>Pseudonocardiaceae</taxon>
        <taxon>Pseudonocardia</taxon>
    </lineage>
</organism>
<dbReference type="Proteomes" id="UP001367513">
    <property type="component" value="Unassembled WGS sequence"/>
</dbReference>
<keyword evidence="7" id="KW-1185">Reference proteome</keyword>
<feature type="domain" description="HTH lysR-type" evidence="5">
    <location>
        <begin position="5"/>
        <end position="62"/>
    </location>
</feature>
<keyword evidence="4" id="KW-0804">Transcription</keyword>
<keyword evidence="2" id="KW-0805">Transcription regulation</keyword>
<dbReference type="Pfam" id="PF00126">
    <property type="entry name" value="HTH_1"/>
    <property type="match status" value="1"/>
</dbReference>
<evidence type="ECO:0000256" key="2">
    <source>
        <dbReference type="ARBA" id="ARBA00023015"/>
    </source>
</evidence>
<comment type="caution">
    <text evidence="6">The sequence shown here is derived from an EMBL/GenBank/DDBJ whole genome shotgun (WGS) entry which is preliminary data.</text>
</comment>
<evidence type="ECO:0000259" key="5">
    <source>
        <dbReference type="PROSITE" id="PS50931"/>
    </source>
</evidence>
<dbReference type="InterPro" id="IPR005119">
    <property type="entry name" value="LysR_subst-bd"/>
</dbReference>
<evidence type="ECO:0000256" key="1">
    <source>
        <dbReference type="ARBA" id="ARBA00009437"/>
    </source>
</evidence>
<gene>
    <name evidence="6" type="ORF">WG925_27605</name>
</gene>
<proteinExistence type="inferred from homology"/>
<evidence type="ECO:0000256" key="4">
    <source>
        <dbReference type="ARBA" id="ARBA00023163"/>
    </source>
</evidence>
<dbReference type="RefSeq" id="WP_346104616.1">
    <property type="nucleotide sequence ID" value="NZ_BAAAOD010000037.1"/>
</dbReference>
<dbReference type="PANTHER" id="PTHR30346">
    <property type="entry name" value="TRANSCRIPTIONAL DUAL REGULATOR HCAR-RELATED"/>
    <property type="match status" value="1"/>
</dbReference>
<evidence type="ECO:0000313" key="6">
    <source>
        <dbReference type="EMBL" id="MEK6467520.1"/>
    </source>
</evidence>
<dbReference type="EMBL" id="JBBPIX010000033">
    <property type="protein sequence ID" value="MEK6467520.1"/>
    <property type="molecule type" value="Genomic_DNA"/>
</dbReference>
<dbReference type="InterPro" id="IPR036390">
    <property type="entry name" value="WH_DNA-bd_sf"/>
</dbReference>
<evidence type="ECO:0000256" key="3">
    <source>
        <dbReference type="ARBA" id="ARBA00023125"/>
    </source>
</evidence>
<protein>
    <submittedName>
        <fullName evidence="6">LysR family transcriptional regulator</fullName>
    </submittedName>
</protein>